<reference evidence="4 5" key="1">
    <citation type="submission" date="2019-03" db="EMBL/GenBank/DDBJ databases">
        <title>Genomic Encyclopedia of Type Strains, Phase IV (KMG-IV): sequencing the most valuable type-strain genomes for metagenomic binning, comparative biology and taxonomic classification.</title>
        <authorList>
            <person name="Goeker M."/>
        </authorList>
    </citation>
    <scope>NUCLEOTIDE SEQUENCE [LARGE SCALE GENOMIC DNA]</scope>
    <source>
        <strain evidence="4 5">DSM 26752</strain>
    </source>
</reference>
<dbReference type="EMBL" id="SMAE01000023">
    <property type="protein sequence ID" value="TCS85386.1"/>
    <property type="molecule type" value="Genomic_DNA"/>
</dbReference>
<dbReference type="AlphaFoldDB" id="A0A4R3KM98"/>
<dbReference type="SUPFAM" id="SSF48452">
    <property type="entry name" value="TPR-like"/>
    <property type="match status" value="1"/>
</dbReference>
<organism evidence="4 5">
    <name type="scientific">Keratinibaculum paraultunense</name>
    <dbReference type="NCBI Taxonomy" id="1278232"/>
    <lineage>
        <taxon>Bacteria</taxon>
        <taxon>Bacillati</taxon>
        <taxon>Bacillota</taxon>
        <taxon>Tissierellia</taxon>
        <taxon>Tissierellales</taxon>
        <taxon>Tepidimicrobiaceae</taxon>
        <taxon>Keratinibaculum</taxon>
    </lineage>
</organism>
<dbReference type="Proteomes" id="UP000294567">
    <property type="component" value="Unassembled WGS sequence"/>
</dbReference>
<gene>
    <name evidence="4" type="ORF">EDD65_1234</name>
</gene>
<feature type="repeat" description="TPR" evidence="3">
    <location>
        <begin position="327"/>
        <end position="360"/>
    </location>
</feature>
<dbReference type="Pfam" id="PF13181">
    <property type="entry name" value="TPR_8"/>
    <property type="match status" value="2"/>
</dbReference>
<dbReference type="PANTHER" id="PTHR44858:SF1">
    <property type="entry name" value="UDP-N-ACETYLGLUCOSAMINE--PEPTIDE N-ACETYLGLUCOSAMINYLTRANSFERASE SPINDLY-RELATED"/>
    <property type="match status" value="1"/>
</dbReference>
<feature type="repeat" description="TPR" evidence="3">
    <location>
        <begin position="293"/>
        <end position="326"/>
    </location>
</feature>
<dbReference type="RefSeq" id="WP_132029739.1">
    <property type="nucleotide sequence ID" value="NZ_CP068564.1"/>
</dbReference>
<dbReference type="OrthoDB" id="358807at2"/>
<evidence type="ECO:0000256" key="1">
    <source>
        <dbReference type="ARBA" id="ARBA00022737"/>
    </source>
</evidence>
<dbReference type="InterPro" id="IPR011990">
    <property type="entry name" value="TPR-like_helical_dom_sf"/>
</dbReference>
<keyword evidence="2 3" id="KW-0802">TPR repeat</keyword>
<evidence type="ECO:0000313" key="4">
    <source>
        <dbReference type="EMBL" id="TCS85386.1"/>
    </source>
</evidence>
<dbReference type="InterPro" id="IPR019734">
    <property type="entry name" value="TPR_rpt"/>
</dbReference>
<comment type="caution">
    <text evidence="4">The sequence shown here is derived from an EMBL/GenBank/DDBJ whole genome shotgun (WGS) entry which is preliminary data.</text>
</comment>
<sequence length="375" mass="43907">MKIIEEYFIKETDNISFLELKRGTKLQIGTFSIDDKLPLPIIVDTLIEEIQEGNLKDEIEISHIIDGIIFLLGVDTKFKYNDKYKKLLYEYNPNIEDYILYKGFQYVKKNNIKYGAIFYRALVNVNNKNINGIFNYALSLEKLAIKFANEGNPEKSMDFLLESTRQLESILSISEDFPLAYYKLGYHYKHYNQFIKAKLTWEKYLNFDDDTARIQEIREQLELIEDDVNFEEGISLLSRGEYSKAVNIFLKLSNKHKQGNILYLIGLAYKGLGDYENAIDYFYKALDADFKDANVYNELGICLFTIGYLKEALDIFNQGIILYPTDYKIVFNRGLLYLQMGNIYKAVEDIEIAHKLNPDDTFVKEQFEKIKHNVE</sequence>
<feature type="repeat" description="TPR" evidence="3">
    <location>
        <begin position="259"/>
        <end position="292"/>
    </location>
</feature>
<keyword evidence="1" id="KW-0677">Repeat</keyword>
<keyword evidence="5" id="KW-1185">Reference proteome</keyword>
<dbReference type="Gene3D" id="1.25.40.10">
    <property type="entry name" value="Tetratricopeptide repeat domain"/>
    <property type="match status" value="3"/>
</dbReference>
<dbReference type="PROSITE" id="PS50005">
    <property type="entry name" value="TPR"/>
    <property type="match status" value="3"/>
</dbReference>
<protein>
    <submittedName>
        <fullName evidence="4">Tetratricopeptide repeat protein</fullName>
    </submittedName>
</protein>
<dbReference type="PANTHER" id="PTHR44858">
    <property type="entry name" value="TETRATRICOPEPTIDE REPEAT PROTEIN 6"/>
    <property type="match status" value="1"/>
</dbReference>
<proteinExistence type="predicted"/>
<dbReference type="SMART" id="SM00028">
    <property type="entry name" value="TPR"/>
    <property type="match status" value="5"/>
</dbReference>
<accession>A0A4R3KM98</accession>
<dbReference type="InterPro" id="IPR050498">
    <property type="entry name" value="Ycf3"/>
</dbReference>
<name>A0A4R3KM98_9FIRM</name>
<evidence type="ECO:0000256" key="3">
    <source>
        <dbReference type="PROSITE-ProRule" id="PRU00339"/>
    </source>
</evidence>
<evidence type="ECO:0000313" key="5">
    <source>
        <dbReference type="Proteomes" id="UP000294567"/>
    </source>
</evidence>
<evidence type="ECO:0000256" key="2">
    <source>
        <dbReference type="ARBA" id="ARBA00022803"/>
    </source>
</evidence>